<dbReference type="InterPro" id="IPR014720">
    <property type="entry name" value="dsRBD_dom"/>
</dbReference>
<feature type="domain" description="DRBM" evidence="3">
    <location>
        <begin position="291"/>
        <end position="357"/>
    </location>
</feature>
<accession>A0A9W2YC88</accession>
<dbReference type="InterPro" id="IPR002466">
    <property type="entry name" value="A_deamin"/>
</dbReference>
<feature type="region of interest" description="Disordered" evidence="2">
    <location>
        <begin position="1"/>
        <end position="83"/>
    </location>
</feature>
<dbReference type="SMART" id="SM00358">
    <property type="entry name" value="DSRM"/>
    <property type="match status" value="3"/>
</dbReference>
<dbReference type="PROSITE" id="PS50137">
    <property type="entry name" value="DS_RBD"/>
    <property type="match status" value="3"/>
</dbReference>
<feature type="compositionally biased region" description="Polar residues" evidence="2">
    <location>
        <begin position="15"/>
        <end position="31"/>
    </location>
</feature>
<keyword evidence="5" id="KW-1185">Reference proteome</keyword>
<feature type="compositionally biased region" description="Basic and acidic residues" evidence="2">
    <location>
        <begin position="660"/>
        <end position="673"/>
    </location>
</feature>
<evidence type="ECO:0000259" key="4">
    <source>
        <dbReference type="PROSITE" id="PS50141"/>
    </source>
</evidence>
<feature type="domain" description="A to I editase" evidence="4">
    <location>
        <begin position="573"/>
        <end position="931"/>
    </location>
</feature>
<dbReference type="GO" id="GO:0006382">
    <property type="term" value="P:adenosine to inosine editing"/>
    <property type="evidence" value="ECO:0007669"/>
    <property type="project" value="TreeGrafter"/>
</dbReference>
<keyword evidence="1" id="KW-0694">RNA-binding</keyword>
<organism evidence="5 6">
    <name type="scientific">Biomphalaria glabrata</name>
    <name type="common">Bloodfluke planorb</name>
    <name type="synonym">Freshwater snail</name>
    <dbReference type="NCBI Taxonomy" id="6526"/>
    <lineage>
        <taxon>Eukaryota</taxon>
        <taxon>Metazoa</taxon>
        <taxon>Spiralia</taxon>
        <taxon>Lophotrochozoa</taxon>
        <taxon>Mollusca</taxon>
        <taxon>Gastropoda</taxon>
        <taxon>Heterobranchia</taxon>
        <taxon>Euthyneura</taxon>
        <taxon>Panpulmonata</taxon>
        <taxon>Hygrophila</taxon>
        <taxon>Lymnaeoidea</taxon>
        <taxon>Planorbidae</taxon>
        <taxon>Biomphalaria</taxon>
    </lineage>
</organism>
<dbReference type="GO" id="GO:0005730">
    <property type="term" value="C:nucleolus"/>
    <property type="evidence" value="ECO:0007669"/>
    <property type="project" value="TreeGrafter"/>
</dbReference>
<dbReference type="OrthoDB" id="10268011at2759"/>
<dbReference type="CDD" id="cd19865">
    <property type="entry name" value="DSRM_STRBP_RED-like_rpt1"/>
    <property type="match status" value="1"/>
</dbReference>
<dbReference type="GO" id="GO:0003726">
    <property type="term" value="F:double-stranded RNA adenosine deaminase activity"/>
    <property type="evidence" value="ECO:0007669"/>
    <property type="project" value="TreeGrafter"/>
</dbReference>
<feature type="domain" description="DRBM" evidence="3">
    <location>
        <begin position="138"/>
        <end position="220"/>
    </location>
</feature>
<evidence type="ECO:0000313" key="6">
    <source>
        <dbReference type="RefSeq" id="XP_055860200.1"/>
    </source>
</evidence>
<dbReference type="PANTHER" id="PTHR10910">
    <property type="entry name" value="EUKARYOTE SPECIFIC DSRNA BINDING PROTEIN"/>
    <property type="match status" value="1"/>
</dbReference>
<feature type="region of interest" description="Disordered" evidence="2">
    <location>
        <begin position="238"/>
        <end position="296"/>
    </location>
</feature>
<reference evidence="6" key="1">
    <citation type="submission" date="2025-08" db="UniProtKB">
        <authorList>
            <consortium name="RefSeq"/>
        </authorList>
    </citation>
    <scope>IDENTIFICATION</scope>
</reference>
<feature type="compositionally biased region" description="Polar residues" evidence="2">
    <location>
        <begin position="42"/>
        <end position="53"/>
    </location>
</feature>
<dbReference type="OMA" id="HCKLAPT"/>
<dbReference type="AlphaFoldDB" id="A0A9W2YC88"/>
<evidence type="ECO:0000256" key="2">
    <source>
        <dbReference type="SAM" id="MobiDB-lite"/>
    </source>
</evidence>
<dbReference type="RefSeq" id="XP_055860200.1">
    <property type="nucleotide sequence ID" value="XM_056004225.1"/>
</dbReference>
<dbReference type="GO" id="GO:0003725">
    <property type="term" value="F:double-stranded RNA binding"/>
    <property type="evidence" value="ECO:0007669"/>
    <property type="project" value="TreeGrafter"/>
</dbReference>
<evidence type="ECO:0000256" key="1">
    <source>
        <dbReference type="PROSITE-ProRule" id="PRU00266"/>
    </source>
</evidence>
<dbReference type="FunFam" id="3.30.160.20:FF:000009">
    <property type="entry name" value="Adenosine deaminase RNA-specific B2 (inactive)"/>
    <property type="match status" value="1"/>
</dbReference>
<dbReference type="GO" id="GO:0006396">
    <property type="term" value="P:RNA processing"/>
    <property type="evidence" value="ECO:0007669"/>
    <property type="project" value="InterPro"/>
</dbReference>
<protein>
    <submittedName>
        <fullName evidence="6">Double-stranded RNA-specific editase 1-like</fullName>
    </submittedName>
</protein>
<dbReference type="GO" id="GO:0008251">
    <property type="term" value="F:tRNA-specific adenosine deaminase activity"/>
    <property type="evidence" value="ECO:0007669"/>
    <property type="project" value="TreeGrafter"/>
</dbReference>
<evidence type="ECO:0000259" key="3">
    <source>
        <dbReference type="PROSITE" id="PS50137"/>
    </source>
</evidence>
<dbReference type="GeneID" id="106066233"/>
<name>A0A9W2YC88_BIOGL</name>
<dbReference type="PROSITE" id="PS50141">
    <property type="entry name" value="A_DEAMIN_EDITASE"/>
    <property type="match status" value="1"/>
</dbReference>
<feature type="region of interest" description="Disordered" evidence="2">
    <location>
        <begin position="658"/>
        <end position="717"/>
    </location>
</feature>
<feature type="compositionally biased region" description="Basic and acidic residues" evidence="2">
    <location>
        <begin position="692"/>
        <end position="705"/>
    </location>
</feature>
<dbReference type="Gene3D" id="3.30.160.20">
    <property type="match status" value="3"/>
</dbReference>
<feature type="domain" description="DRBM" evidence="3">
    <location>
        <begin position="423"/>
        <end position="502"/>
    </location>
</feature>
<feature type="compositionally biased region" description="Basic residues" evidence="2">
    <location>
        <begin position="1"/>
        <end position="12"/>
    </location>
</feature>
<dbReference type="Pfam" id="PF02137">
    <property type="entry name" value="A_deamin"/>
    <property type="match status" value="1"/>
</dbReference>
<dbReference type="GO" id="GO:0005737">
    <property type="term" value="C:cytoplasm"/>
    <property type="evidence" value="ECO:0007669"/>
    <property type="project" value="TreeGrafter"/>
</dbReference>
<dbReference type="SUPFAM" id="SSF54768">
    <property type="entry name" value="dsRNA-binding domain-like"/>
    <property type="match status" value="3"/>
</dbReference>
<evidence type="ECO:0000313" key="5">
    <source>
        <dbReference type="Proteomes" id="UP001165740"/>
    </source>
</evidence>
<dbReference type="Proteomes" id="UP001165740">
    <property type="component" value="Chromosome 11"/>
</dbReference>
<proteinExistence type="predicted"/>
<sequence>MRGGRPRYRGRGRGSQQQNFQPQAQTESFQDPSPRASGRGENMSQFSQETQASYERWQPASGSSSASHVEPIHFVPSQSPQQKYECIHSDEEYSNSGQNPGGNQYPVLDVSEGVWQTVVSEKDSQLNDVSKQEVESTEPKLELSQKIEGGERIVTSRHPCMMLNEKEKHSVDYELVDEEAPNQQYVMVCKVQGMSFKGLGKSKKVARARAAELALVELYNIIYDPDAPDVGVGKKSLKRKAPLPVPEEQSAGDLEASGEASGDQGEDMLGKRSGTGEAKPKKKRRLNGPPEPKNALMHLNELKPGTQFKFVSQSGPVHAPVFVMSVEVNNQVFEGRGNSKKLAKLHAAELALKSFVQFPDASEAHQALGRGFLPATADFTTDSDMTGSDVLFNDFENQNRGGGDGTPSETVDTSALNRAQAINIQRKLQAIPEQQSNKNPVMVLNEIHRGVKFELVSEVGERNFRLFNMKVTVGARDFIGSGRSKKLAKYNAALNALKVLHGINHFERRDMTAVNPESIQGDPQVLADHVAQLVFNKFGELTNNFNSTFAKRKVLASIVMTSSNDGDPGQVICLGTGTKCINGEYLSAEGKGVNDCHAEVICRRLLIRYLYNQLALHLNPATADQSILVQRQEGGYQLKEGIKFHLYISTAPCGDARIFSPHERSSKEQKEAESSEISTDNSSGGASSGEDPQTKDTHQNGLDKHPNRRARGLLRTKIESGEGTIPVKISGTIQTWDGVLQGERLLTMSCSDKITKWNVLGLQGSLLSHFITPVYLSSIIVGSWYHSEHMVRGVYSRVGHMTLPSPFYRLNKPFLSGISSPECRQPGKTPNFSINWCINDENLEVVIPTTGKTNKDGVSRLCKQYMFRHFLNLYGRISSLSSQGVLDPPKLYSEAKAAVMDYQLTKQALITAFQQANLGLWVKKPPEHDEFPLVDV</sequence>
<gene>
    <name evidence="6" type="primary">LOC106066233</name>
</gene>
<dbReference type="SMART" id="SM00552">
    <property type="entry name" value="ADEAMc"/>
    <property type="match status" value="1"/>
</dbReference>
<dbReference type="Pfam" id="PF00035">
    <property type="entry name" value="dsrm"/>
    <property type="match status" value="3"/>
</dbReference>
<dbReference type="PANTHER" id="PTHR10910:SF62">
    <property type="entry name" value="AT07585P-RELATED"/>
    <property type="match status" value="1"/>
</dbReference>